<feature type="chain" id="PRO_5037906668" description="peptidylprolyl isomerase" evidence="4">
    <location>
        <begin position="25"/>
        <end position="203"/>
    </location>
</feature>
<dbReference type="EMBL" id="CP073078">
    <property type="protein sequence ID" value="QUD90011.1"/>
    <property type="molecule type" value="Genomic_DNA"/>
</dbReference>
<dbReference type="InterPro" id="IPR006311">
    <property type="entry name" value="TAT_signal"/>
</dbReference>
<name>A0A975G4R0_9CAUL</name>
<dbReference type="PROSITE" id="PS51318">
    <property type="entry name" value="TAT"/>
    <property type="match status" value="1"/>
</dbReference>
<keyword evidence="4" id="KW-0732">Signal</keyword>
<accession>A0A975G4R0</accession>
<dbReference type="PANTHER" id="PTHR43246">
    <property type="entry name" value="PEPTIDYL-PROLYL CIS-TRANS ISOMERASE CYP38, CHLOROPLASTIC"/>
    <property type="match status" value="1"/>
</dbReference>
<dbReference type="AlphaFoldDB" id="A0A975G4R0"/>
<evidence type="ECO:0000256" key="1">
    <source>
        <dbReference type="ARBA" id="ARBA00013194"/>
    </source>
</evidence>
<dbReference type="Pfam" id="PF00160">
    <property type="entry name" value="Pro_isomerase"/>
    <property type="match status" value="1"/>
</dbReference>
<dbReference type="EC" id="5.2.1.8" evidence="1"/>
<evidence type="ECO:0000256" key="3">
    <source>
        <dbReference type="ARBA" id="ARBA00023235"/>
    </source>
</evidence>
<dbReference type="InterPro" id="IPR002130">
    <property type="entry name" value="Cyclophilin-type_PPIase_dom"/>
</dbReference>
<dbReference type="RefSeq" id="WP_211940062.1">
    <property type="nucleotide sequence ID" value="NZ_CP073078.1"/>
</dbReference>
<sequence length="203" mass="21343">MTGIKVGRRSVVLGAGLAAVGARAALAAPANPRVLIKTNHGSILVEVEAQKAPITSANFLRYVDTKAYDGGFFYRAVKDAETPGGGTIVGGPNPKIHPFPPIKHESTTKTGLRHVAGTLSLGRFDPGSATNNFFICAGDEPYLDAHPGAPGDNLGYAAFGHVVEGMDVVHVILNLPAGGATKWKEQRGEWLKPKVPILSMKRA</sequence>
<proteinExistence type="predicted"/>
<feature type="domain" description="PPIase cyclophilin-type" evidence="5">
    <location>
        <begin position="38"/>
        <end position="203"/>
    </location>
</feature>
<reference evidence="6" key="1">
    <citation type="submission" date="2021-04" db="EMBL/GenBank/DDBJ databases">
        <title>The complete genome sequence of Caulobacter sp. S6.</title>
        <authorList>
            <person name="Tang Y."/>
            <person name="Ouyang W."/>
            <person name="Liu Q."/>
            <person name="Huang B."/>
            <person name="Guo Z."/>
            <person name="Lei P."/>
        </authorList>
    </citation>
    <scope>NUCLEOTIDE SEQUENCE</scope>
    <source>
        <strain evidence="6">S6</strain>
    </source>
</reference>
<evidence type="ECO:0000313" key="7">
    <source>
        <dbReference type="Proteomes" id="UP000676409"/>
    </source>
</evidence>
<feature type="signal peptide" evidence="4">
    <location>
        <begin position="1"/>
        <end position="24"/>
    </location>
</feature>
<dbReference type="PROSITE" id="PS50072">
    <property type="entry name" value="CSA_PPIASE_2"/>
    <property type="match status" value="1"/>
</dbReference>
<gene>
    <name evidence="6" type="ORF">KCG34_09170</name>
</gene>
<keyword evidence="3 6" id="KW-0413">Isomerase</keyword>
<dbReference type="InterPro" id="IPR029000">
    <property type="entry name" value="Cyclophilin-like_dom_sf"/>
</dbReference>
<dbReference type="GO" id="GO:0003755">
    <property type="term" value="F:peptidyl-prolyl cis-trans isomerase activity"/>
    <property type="evidence" value="ECO:0007669"/>
    <property type="project" value="UniProtKB-KW"/>
</dbReference>
<dbReference type="KEGG" id="caul:KCG34_09170"/>
<dbReference type="Proteomes" id="UP000676409">
    <property type="component" value="Chromosome"/>
</dbReference>
<organism evidence="6 7">
    <name type="scientific">Phenylobacterium montanum</name>
    <dbReference type="NCBI Taxonomy" id="2823693"/>
    <lineage>
        <taxon>Bacteria</taxon>
        <taxon>Pseudomonadati</taxon>
        <taxon>Pseudomonadota</taxon>
        <taxon>Alphaproteobacteria</taxon>
        <taxon>Caulobacterales</taxon>
        <taxon>Caulobacteraceae</taxon>
        <taxon>Phenylobacterium</taxon>
    </lineage>
</organism>
<protein>
    <recommendedName>
        <fullName evidence="1">peptidylprolyl isomerase</fullName>
        <ecNumber evidence="1">5.2.1.8</ecNumber>
    </recommendedName>
</protein>
<dbReference type="InterPro" id="IPR044665">
    <property type="entry name" value="E_coli_cyclophilin_A-like"/>
</dbReference>
<evidence type="ECO:0000256" key="2">
    <source>
        <dbReference type="ARBA" id="ARBA00023110"/>
    </source>
</evidence>
<dbReference type="Gene3D" id="2.40.100.10">
    <property type="entry name" value="Cyclophilin-like"/>
    <property type="match status" value="1"/>
</dbReference>
<keyword evidence="7" id="KW-1185">Reference proteome</keyword>
<evidence type="ECO:0000313" key="6">
    <source>
        <dbReference type="EMBL" id="QUD90011.1"/>
    </source>
</evidence>
<keyword evidence="2" id="KW-0697">Rotamase</keyword>
<evidence type="ECO:0000256" key="4">
    <source>
        <dbReference type="SAM" id="SignalP"/>
    </source>
</evidence>
<dbReference type="SUPFAM" id="SSF50891">
    <property type="entry name" value="Cyclophilin-like"/>
    <property type="match status" value="1"/>
</dbReference>
<evidence type="ECO:0000259" key="5">
    <source>
        <dbReference type="PROSITE" id="PS50072"/>
    </source>
</evidence>